<organism evidence="2 3">
    <name type="scientific">Flavobacterium psychroterrae</name>
    <dbReference type="NCBI Taxonomy" id="2133767"/>
    <lineage>
        <taxon>Bacteria</taxon>
        <taxon>Pseudomonadati</taxon>
        <taxon>Bacteroidota</taxon>
        <taxon>Flavobacteriia</taxon>
        <taxon>Flavobacteriales</taxon>
        <taxon>Flavobacteriaceae</taxon>
        <taxon>Flavobacterium</taxon>
    </lineage>
</organism>
<evidence type="ECO:0000313" key="3">
    <source>
        <dbReference type="Proteomes" id="UP000722625"/>
    </source>
</evidence>
<evidence type="ECO:0000256" key="1">
    <source>
        <dbReference type="SAM" id="SignalP"/>
    </source>
</evidence>
<feature type="chain" id="PRO_5045914186" description="Beta-lactamase-related domain-containing protein" evidence="1">
    <location>
        <begin position="21"/>
        <end position="82"/>
    </location>
</feature>
<proteinExistence type="predicted"/>
<dbReference type="InterPro" id="IPR012338">
    <property type="entry name" value="Beta-lactam/transpept-like"/>
</dbReference>
<dbReference type="SUPFAM" id="SSF56601">
    <property type="entry name" value="beta-lactamase/transpeptidase-like"/>
    <property type="match status" value="1"/>
</dbReference>
<dbReference type="RefSeq" id="WP_213307251.1">
    <property type="nucleotide sequence ID" value="NZ_JAGYVZ010000036.1"/>
</dbReference>
<comment type="caution">
    <text evidence="2">The sequence shown here is derived from an EMBL/GenBank/DDBJ whole genome shotgun (WGS) entry which is preliminary data.</text>
</comment>
<feature type="signal peptide" evidence="1">
    <location>
        <begin position="1"/>
        <end position="20"/>
    </location>
</feature>
<gene>
    <name evidence="2" type="ORF">KHA90_22910</name>
</gene>
<reference evidence="2 3" key="1">
    <citation type="journal article" date="2018" name="Int. J. Syst. Evol. Microbiol.">
        <title>Flavobacterium chryseum sp. nov. and Flavobacterium psychroterrae sp. nov., novel environmental bacteria isolated from Antarctica.</title>
        <authorList>
            <person name="Kralova S."/>
            <person name="Svec P."/>
            <person name="Busse H.J."/>
            <person name="Stankova E."/>
            <person name="Vaczi P."/>
            <person name="Sedlacek I."/>
        </authorList>
    </citation>
    <scope>NUCLEOTIDE SEQUENCE [LARGE SCALE GENOMIC DNA]</scope>
    <source>
        <strain evidence="2 3">CCM 8827</strain>
    </source>
</reference>
<name>A0ABS5PJW9_9FLAO</name>
<accession>A0ABS5PJW9</accession>
<protein>
    <recommendedName>
        <fullName evidence="4">Beta-lactamase-related domain-containing protein</fullName>
    </recommendedName>
</protein>
<dbReference type="Proteomes" id="UP000722625">
    <property type="component" value="Unassembled WGS sequence"/>
</dbReference>
<keyword evidence="3" id="KW-1185">Reference proteome</keyword>
<dbReference type="EMBL" id="JAGYVZ010000036">
    <property type="protein sequence ID" value="MBS7233871.1"/>
    <property type="molecule type" value="Genomic_DNA"/>
</dbReference>
<evidence type="ECO:0000313" key="2">
    <source>
        <dbReference type="EMBL" id="MBS7233871.1"/>
    </source>
</evidence>
<dbReference type="Gene3D" id="3.40.710.10">
    <property type="entry name" value="DD-peptidase/beta-lactamase superfamily"/>
    <property type="match status" value="1"/>
</dbReference>
<keyword evidence="1" id="KW-0732">Signal</keyword>
<evidence type="ECO:0008006" key="4">
    <source>
        <dbReference type="Google" id="ProtNLM"/>
    </source>
</evidence>
<sequence>MKHLLKFILIYLFIVNTLSAQTNSNAERKIDSLFSSYNSKTAGVAVGIVKDGKLIYKKGYGNATKDLRYIIIQEAMLVLNLI</sequence>